<accession>A0A6M4ARZ8</accession>
<protein>
    <submittedName>
        <fullName evidence="1">Uncharacterized protein</fullName>
    </submittedName>
</protein>
<dbReference type="AlphaFoldDB" id="A0A6M4ARZ8"/>
<evidence type="ECO:0000313" key="1">
    <source>
        <dbReference type="EMBL" id="QJQ31827.1"/>
    </source>
</evidence>
<proteinExistence type="predicted"/>
<dbReference type="Proteomes" id="UP000503018">
    <property type="component" value="Chromosome"/>
</dbReference>
<gene>
    <name evidence="1" type="ORF">GV829_04660</name>
</gene>
<keyword evidence="2" id="KW-1185">Reference proteome</keyword>
<sequence length="654" mass="69809">MASVYRPQIAPQMTSGALPTANPDSFGAGIGDAIAGIGMDIGQRAVREARMEAERKRDIDVSQAMAGLATLRGELDAADNEARMTARAGAPGHAAAMGQLFDERAAALLDSIGDPDVRARFAPQIAAARASFVSEADAFERGQTVRATVDNVGVAGNAFANRAARAATPEALQTEIDGFTASINALSLDGRTKAELTRQYRQQAVAGWVGNRPPEQIGPLLASGAFDAELTPQQQDALRNGADVEIRRRELAAQAEARAAAAAAKEEIDQLQREAADGIPIDPARLDRARANAATYGFTGDAYDMAKLAVKDALNREFRSATPLQIEQRLRALNGQIAQAGERAEPAWIIARDHLQSMLGARTTQVDNDPQAFGAALGIQYEPIDLSNRSSVGRRVAAARATAEATGRPPVYLSPQEVTQIQADMDTPTGRRQALATAQAFMGVDPQAVRQVATQLAPNDELFIHAAGLPGQVGGQVLEGRSLIGNSYTAPRALDAGLQQAIGAAMALMPPQSRNNVLAAARSLYAYHASRDNVPDTAESRVDPARALRMLHLATGATTRSDGQRQGGIGNWEGQPVLLNPRLTQREFESRMASLRTTGLFMRDGTEISGEMLRTNYLPVMQADGRYRFRDRRGGFAVLQNGRVGAIDLQRLGR</sequence>
<organism evidence="1 2">
    <name type="scientific">Sphingomonas lacunae</name>
    <dbReference type="NCBI Taxonomy" id="2698828"/>
    <lineage>
        <taxon>Bacteria</taxon>
        <taxon>Pseudomonadati</taxon>
        <taxon>Pseudomonadota</taxon>
        <taxon>Alphaproteobacteria</taxon>
        <taxon>Sphingomonadales</taxon>
        <taxon>Sphingomonadaceae</taxon>
        <taxon>Sphingomonas</taxon>
    </lineage>
</organism>
<dbReference type="KEGG" id="slan:GV829_04660"/>
<evidence type="ECO:0000313" key="2">
    <source>
        <dbReference type="Proteomes" id="UP000503018"/>
    </source>
</evidence>
<name>A0A6M4ARZ8_9SPHN</name>
<reference evidence="1 2" key="1">
    <citation type="submission" date="2020-01" db="EMBL/GenBank/DDBJ databases">
        <title>Sphingomonas sp. strain CSW-10.</title>
        <authorList>
            <person name="Chen W.-M."/>
        </authorList>
    </citation>
    <scope>NUCLEOTIDE SEQUENCE [LARGE SCALE GENOMIC DNA]</scope>
    <source>
        <strain evidence="1 2">CSW-10</strain>
    </source>
</reference>
<dbReference type="EMBL" id="CP053015">
    <property type="protein sequence ID" value="QJQ31827.1"/>
    <property type="molecule type" value="Genomic_DNA"/>
</dbReference>
<dbReference type="RefSeq" id="WP_169944313.1">
    <property type="nucleotide sequence ID" value="NZ_CP053015.1"/>
</dbReference>